<gene>
    <name evidence="1" type="ORF">SAMN02745725_02754</name>
</gene>
<dbReference type="GO" id="GO:0000287">
    <property type="term" value="F:magnesium ion binding"/>
    <property type="evidence" value="ECO:0007669"/>
    <property type="project" value="InterPro"/>
</dbReference>
<dbReference type="Proteomes" id="UP000184185">
    <property type="component" value="Unassembled WGS sequence"/>
</dbReference>
<reference evidence="1 2" key="1">
    <citation type="submission" date="2016-11" db="EMBL/GenBank/DDBJ databases">
        <authorList>
            <person name="Jaros S."/>
            <person name="Januszkiewicz K."/>
            <person name="Wedrychowicz H."/>
        </authorList>
    </citation>
    <scope>NUCLEOTIDE SEQUENCE [LARGE SCALE GENOMIC DNA]</scope>
    <source>
        <strain evidence="1 2">DSM 14809</strain>
    </source>
</reference>
<evidence type="ECO:0000313" key="2">
    <source>
        <dbReference type="Proteomes" id="UP000184185"/>
    </source>
</evidence>
<dbReference type="InterPro" id="IPR036649">
    <property type="entry name" value="Pyrophosphatase_sf"/>
</dbReference>
<dbReference type="AlphaFoldDB" id="A0A1M6K1R1"/>
<protein>
    <submittedName>
        <fullName evidence="1">Inorganic pyrophosphatase</fullName>
    </submittedName>
</protein>
<dbReference type="GO" id="GO:0006796">
    <property type="term" value="P:phosphate-containing compound metabolic process"/>
    <property type="evidence" value="ECO:0007669"/>
    <property type="project" value="InterPro"/>
</dbReference>
<proteinExistence type="predicted"/>
<dbReference type="GO" id="GO:0005737">
    <property type="term" value="C:cytoplasm"/>
    <property type="evidence" value="ECO:0007669"/>
    <property type="project" value="InterPro"/>
</dbReference>
<accession>A0A1M6K1R1</accession>
<dbReference type="EMBL" id="FQYQ01000027">
    <property type="protein sequence ID" value="SHJ52901.1"/>
    <property type="molecule type" value="Genomic_DNA"/>
</dbReference>
<keyword evidence="2" id="KW-1185">Reference proteome</keyword>
<organism evidence="1 2">
    <name type="scientific">Pseudobutyrivibrio xylanivorans DSM 14809</name>
    <dbReference type="NCBI Taxonomy" id="1123012"/>
    <lineage>
        <taxon>Bacteria</taxon>
        <taxon>Bacillati</taxon>
        <taxon>Bacillota</taxon>
        <taxon>Clostridia</taxon>
        <taxon>Lachnospirales</taxon>
        <taxon>Lachnospiraceae</taxon>
        <taxon>Pseudobutyrivibrio</taxon>
    </lineage>
</organism>
<dbReference type="OrthoDB" id="9798247at2"/>
<evidence type="ECO:0000313" key="1">
    <source>
        <dbReference type="EMBL" id="SHJ52901.1"/>
    </source>
</evidence>
<dbReference type="RefSeq" id="WP_072919036.1">
    <property type="nucleotide sequence ID" value="NZ_FQYQ01000027.1"/>
</dbReference>
<name>A0A1M6K1R1_PSEXY</name>
<dbReference type="GO" id="GO:0004427">
    <property type="term" value="F:inorganic diphosphate phosphatase activity"/>
    <property type="evidence" value="ECO:0007669"/>
    <property type="project" value="InterPro"/>
</dbReference>
<dbReference type="Gene3D" id="3.90.80.10">
    <property type="entry name" value="Inorganic pyrophosphatase"/>
    <property type="match status" value="1"/>
</dbReference>
<dbReference type="SUPFAM" id="SSF50324">
    <property type="entry name" value="Inorganic pyrophosphatase"/>
    <property type="match status" value="1"/>
</dbReference>
<sequence length="115" mass="13158">MKNQKNKEIIGSIVTGTVDRPLGSAHPNYPDMIYPINYGYVDGVFAPDGEEQDVYIFGADEPLDTYTGTVIAVYHRTNDIEDKWIVSIDGKDYSDEEILEKIEFQEKYYKGILLR</sequence>